<evidence type="ECO:0000313" key="1">
    <source>
        <dbReference type="EMBL" id="KAK0063522.1"/>
    </source>
</evidence>
<accession>A0AAD8BZ63</accession>
<name>A0AAD8BZ63_BIOPF</name>
<gene>
    <name evidence="1" type="ORF">Bpfe_007163</name>
</gene>
<keyword evidence="2" id="KW-1185">Reference proteome</keyword>
<dbReference type="Proteomes" id="UP001233172">
    <property type="component" value="Unassembled WGS sequence"/>
</dbReference>
<evidence type="ECO:0000313" key="2">
    <source>
        <dbReference type="Proteomes" id="UP001233172"/>
    </source>
</evidence>
<protein>
    <submittedName>
        <fullName evidence="1">Uncharacterized protein</fullName>
    </submittedName>
</protein>
<reference evidence="1" key="1">
    <citation type="journal article" date="2023" name="PLoS Negl. Trop. Dis.">
        <title>A genome sequence for Biomphalaria pfeifferi, the major vector snail for the human-infecting parasite Schistosoma mansoni.</title>
        <authorList>
            <person name="Bu L."/>
            <person name="Lu L."/>
            <person name="Laidemitt M.R."/>
            <person name="Zhang S.M."/>
            <person name="Mutuku M."/>
            <person name="Mkoji G."/>
            <person name="Steinauer M."/>
            <person name="Loker E.S."/>
        </authorList>
    </citation>
    <scope>NUCLEOTIDE SEQUENCE</scope>
    <source>
        <strain evidence="1">KasaAsao</strain>
    </source>
</reference>
<comment type="caution">
    <text evidence="1">The sequence shown here is derived from an EMBL/GenBank/DDBJ whole genome shotgun (WGS) entry which is preliminary data.</text>
</comment>
<organism evidence="1 2">
    <name type="scientific">Biomphalaria pfeifferi</name>
    <name type="common">Bloodfluke planorb</name>
    <name type="synonym">Freshwater snail</name>
    <dbReference type="NCBI Taxonomy" id="112525"/>
    <lineage>
        <taxon>Eukaryota</taxon>
        <taxon>Metazoa</taxon>
        <taxon>Spiralia</taxon>
        <taxon>Lophotrochozoa</taxon>
        <taxon>Mollusca</taxon>
        <taxon>Gastropoda</taxon>
        <taxon>Heterobranchia</taxon>
        <taxon>Euthyneura</taxon>
        <taxon>Panpulmonata</taxon>
        <taxon>Hygrophila</taxon>
        <taxon>Lymnaeoidea</taxon>
        <taxon>Planorbidae</taxon>
        <taxon>Biomphalaria</taxon>
    </lineage>
</organism>
<dbReference type="AlphaFoldDB" id="A0AAD8BZ63"/>
<proteinExistence type="predicted"/>
<sequence length="76" mass="8665">MYEVHEADELPETEPFTPCSTFVTKINSRSTREINPVFCTSLKTGDKDKLKSTREINPVFCTSLKTGDKDKLKEHT</sequence>
<dbReference type="EMBL" id="JASAOG010000021">
    <property type="protein sequence ID" value="KAK0063522.1"/>
    <property type="molecule type" value="Genomic_DNA"/>
</dbReference>
<reference evidence="1" key="2">
    <citation type="submission" date="2023-04" db="EMBL/GenBank/DDBJ databases">
        <authorList>
            <person name="Bu L."/>
            <person name="Lu L."/>
            <person name="Laidemitt M.R."/>
            <person name="Zhang S.M."/>
            <person name="Mutuku M."/>
            <person name="Mkoji G."/>
            <person name="Steinauer M."/>
            <person name="Loker E.S."/>
        </authorList>
    </citation>
    <scope>NUCLEOTIDE SEQUENCE</scope>
    <source>
        <strain evidence="1">KasaAsao</strain>
        <tissue evidence="1">Whole Snail</tissue>
    </source>
</reference>